<evidence type="ECO:0000313" key="3">
    <source>
        <dbReference type="Proteomes" id="UP000247612"/>
    </source>
</evidence>
<feature type="transmembrane region" description="Helical" evidence="1">
    <location>
        <begin position="41"/>
        <end position="61"/>
    </location>
</feature>
<dbReference type="AlphaFoldDB" id="A0A318KTM2"/>
<gene>
    <name evidence="2" type="ORF">DES51_106155</name>
</gene>
<name>A0A318KTM2_9FIRM</name>
<accession>A0A318KTM2</accession>
<dbReference type="STRING" id="1034346.GCA_000313565_01209"/>
<reference evidence="2 3" key="1">
    <citation type="submission" date="2018-05" db="EMBL/GenBank/DDBJ databases">
        <title>Genomic Encyclopedia of Type Strains, Phase IV (KMG-IV): sequencing the most valuable type-strain genomes for metagenomic binning, comparative biology and taxonomic classification.</title>
        <authorList>
            <person name="Goeker M."/>
        </authorList>
    </citation>
    <scope>NUCLEOTIDE SEQUENCE [LARGE SCALE GENOMIC DNA]</scope>
    <source>
        <strain evidence="2 3">JC118</strain>
    </source>
</reference>
<organism evidence="2 3">
    <name type="scientific">Dielma fastidiosa</name>
    <dbReference type="NCBI Taxonomy" id="1034346"/>
    <lineage>
        <taxon>Bacteria</taxon>
        <taxon>Bacillati</taxon>
        <taxon>Bacillota</taxon>
        <taxon>Erysipelotrichia</taxon>
        <taxon>Erysipelotrichales</taxon>
        <taxon>Erysipelotrichaceae</taxon>
        <taxon>Dielma</taxon>
    </lineage>
</organism>
<evidence type="ECO:0000256" key="1">
    <source>
        <dbReference type="SAM" id="Phobius"/>
    </source>
</evidence>
<comment type="caution">
    <text evidence="2">The sequence shown here is derived from an EMBL/GenBank/DDBJ whole genome shotgun (WGS) entry which is preliminary data.</text>
</comment>
<feature type="transmembrane region" description="Helical" evidence="1">
    <location>
        <begin position="85"/>
        <end position="106"/>
    </location>
</feature>
<evidence type="ECO:0000313" key="2">
    <source>
        <dbReference type="EMBL" id="PXX79036.1"/>
    </source>
</evidence>
<keyword evidence="1" id="KW-0472">Membrane</keyword>
<proteinExistence type="predicted"/>
<dbReference type="EMBL" id="QJKH01000006">
    <property type="protein sequence ID" value="PXX79036.1"/>
    <property type="molecule type" value="Genomic_DNA"/>
</dbReference>
<dbReference type="Proteomes" id="UP000247612">
    <property type="component" value="Unassembled WGS sequence"/>
</dbReference>
<dbReference type="RefSeq" id="WP_022937524.1">
    <property type="nucleotide sequence ID" value="NZ_CABKRQ010000003.1"/>
</dbReference>
<keyword evidence="1" id="KW-0812">Transmembrane</keyword>
<sequence>MTWLTIVFVFIILLGAVNLSYQVYKITELDARCRGLKHPKFWGIFSIGGNSGSGGLLLYLIGRRKYPITMNEEERQTIESRKKKAGVGLAFIAVGAVFMIITIVSIQGNI</sequence>
<keyword evidence="3" id="KW-1185">Reference proteome</keyword>
<protein>
    <submittedName>
        <fullName evidence="2">Uncharacterized protein</fullName>
    </submittedName>
</protein>
<dbReference type="OrthoDB" id="2237189at2"/>
<keyword evidence="1" id="KW-1133">Transmembrane helix</keyword>